<feature type="region of interest" description="Disordered" evidence="1">
    <location>
        <begin position="110"/>
        <end position="137"/>
    </location>
</feature>
<feature type="compositionally biased region" description="Basic and acidic residues" evidence="1">
    <location>
        <begin position="110"/>
        <end position="119"/>
    </location>
</feature>
<gene>
    <name evidence="3" type="ORF">CC80DRAFT_577373</name>
</gene>
<dbReference type="InterPro" id="IPR036188">
    <property type="entry name" value="FAD/NAD-bd_sf"/>
</dbReference>
<dbReference type="Proteomes" id="UP000800035">
    <property type="component" value="Unassembled WGS sequence"/>
</dbReference>
<reference evidence="3" key="1">
    <citation type="journal article" date="2020" name="Stud. Mycol.">
        <title>101 Dothideomycetes genomes: a test case for predicting lifestyles and emergence of pathogens.</title>
        <authorList>
            <person name="Haridas S."/>
            <person name="Albert R."/>
            <person name="Binder M."/>
            <person name="Bloem J."/>
            <person name="Labutti K."/>
            <person name="Salamov A."/>
            <person name="Andreopoulos B."/>
            <person name="Baker S."/>
            <person name="Barry K."/>
            <person name="Bills G."/>
            <person name="Bluhm B."/>
            <person name="Cannon C."/>
            <person name="Castanera R."/>
            <person name="Culley D."/>
            <person name="Daum C."/>
            <person name="Ezra D."/>
            <person name="Gonzalez J."/>
            <person name="Henrissat B."/>
            <person name="Kuo A."/>
            <person name="Liang C."/>
            <person name="Lipzen A."/>
            <person name="Lutzoni F."/>
            <person name="Magnuson J."/>
            <person name="Mondo S."/>
            <person name="Nolan M."/>
            <person name="Ohm R."/>
            <person name="Pangilinan J."/>
            <person name="Park H.-J."/>
            <person name="Ramirez L."/>
            <person name="Alfaro M."/>
            <person name="Sun H."/>
            <person name="Tritt A."/>
            <person name="Yoshinaga Y."/>
            <person name="Zwiers L.-H."/>
            <person name="Turgeon B."/>
            <person name="Goodwin S."/>
            <person name="Spatafora J."/>
            <person name="Crous P."/>
            <person name="Grigoriev I."/>
        </authorList>
    </citation>
    <scope>NUCLEOTIDE SEQUENCE</scope>
    <source>
        <strain evidence="3">CBS 675.92</strain>
    </source>
</reference>
<dbReference type="Pfam" id="PF01266">
    <property type="entry name" value="DAO"/>
    <property type="match status" value="1"/>
</dbReference>
<dbReference type="GO" id="GO:0005770">
    <property type="term" value="C:late endosome"/>
    <property type="evidence" value="ECO:0007669"/>
    <property type="project" value="TreeGrafter"/>
</dbReference>
<evidence type="ECO:0000256" key="1">
    <source>
        <dbReference type="SAM" id="MobiDB-lite"/>
    </source>
</evidence>
<dbReference type="PANTHER" id="PTHR13847:SF150">
    <property type="entry name" value="OXIDOREDUCTASE TDA3-RELATED"/>
    <property type="match status" value="1"/>
</dbReference>
<dbReference type="AlphaFoldDB" id="A0A6A5U8D0"/>
<sequence length="428" mass="46042">MYPCYDQGKNIVIIGGGIIGSTTAYFLSHHEKFDRERDSITLLEATEIAGGASGKAGGLLALWAYPSCIVPLSYRLHRELAEKHNGAERWGYRGVYCGQLDMYGILSQENPKDKEKDKNSSSSPTTDNSPSSKGDVSLQKLDNKTLGLLRAAGVPKELDWIAAKGVQGYEKMGDPSTTAQVHPHQFTTSIAHFATQAGVKILYGTATSINQHANAVQSVSYKPKDEQNPSEKTLKADTIILTAGPWTPQIYPATPITALRAHSVTIRPSRPVSAFCLFTSIDLPSSSSRSKRTKTQTVTPEIYARPNNEIYACGEGDTLVPLPLTTALVETDPARCDDIIAHVRSISEELRDGEVTARQACYLPNVSRGGGPIIGESSRVKGLLFGTGHTCWGIQNAPATGKCLSEIVWEGKVGSAVLKGLEPGVFGL</sequence>
<protein>
    <submittedName>
        <fullName evidence="3">FAD dependent oxidoreductase</fullName>
    </submittedName>
</protein>
<evidence type="ECO:0000313" key="3">
    <source>
        <dbReference type="EMBL" id="KAF1961135.1"/>
    </source>
</evidence>
<dbReference type="Gene3D" id="3.50.50.60">
    <property type="entry name" value="FAD/NAD(P)-binding domain"/>
    <property type="match status" value="2"/>
</dbReference>
<feature type="domain" description="FAD dependent oxidoreductase" evidence="2">
    <location>
        <begin position="11"/>
        <end position="406"/>
    </location>
</feature>
<evidence type="ECO:0000313" key="4">
    <source>
        <dbReference type="Proteomes" id="UP000800035"/>
    </source>
</evidence>
<organism evidence="3 4">
    <name type="scientific">Byssothecium circinans</name>
    <dbReference type="NCBI Taxonomy" id="147558"/>
    <lineage>
        <taxon>Eukaryota</taxon>
        <taxon>Fungi</taxon>
        <taxon>Dikarya</taxon>
        <taxon>Ascomycota</taxon>
        <taxon>Pezizomycotina</taxon>
        <taxon>Dothideomycetes</taxon>
        <taxon>Pleosporomycetidae</taxon>
        <taxon>Pleosporales</taxon>
        <taxon>Massarineae</taxon>
        <taxon>Massarinaceae</taxon>
        <taxon>Byssothecium</taxon>
    </lineage>
</organism>
<dbReference type="SUPFAM" id="SSF51905">
    <property type="entry name" value="FAD/NAD(P)-binding domain"/>
    <property type="match status" value="1"/>
</dbReference>
<accession>A0A6A5U8D0</accession>
<dbReference type="GO" id="GO:0042147">
    <property type="term" value="P:retrograde transport, endosome to Golgi"/>
    <property type="evidence" value="ECO:0007669"/>
    <property type="project" value="TreeGrafter"/>
</dbReference>
<dbReference type="EMBL" id="ML976981">
    <property type="protein sequence ID" value="KAF1961135.1"/>
    <property type="molecule type" value="Genomic_DNA"/>
</dbReference>
<feature type="compositionally biased region" description="Low complexity" evidence="1">
    <location>
        <begin position="120"/>
        <end position="132"/>
    </location>
</feature>
<dbReference type="OrthoDB" id="498204at2759"/>
<evidence type="ECO:0000259" key="2">
    <source>
        <dbReference type="Pfam" id="PF01266"/>
    </source>
</evidence>
<dbReference type="InterPro" id="IPR006076">
    <property type="entry name" value="FAD-dep_OxRdtase"/>
</dbReference>
<proteinExistence type="predicted"/>
<keyword evidence="4" id="KW-1185">Reference proteome</keyword>
<name>A0A6A5U8D0_9PLEO</name>
<dbReference type="Gene3D" id="3.30.9.10">
    <property type="entry name" value="D-Amino Acid Oxidase, subunit A, domain 2"/>
    <property type="match status" value="1"/>
</dbReference>
<dbReference type="GO" id="GO:0005829">
    <property type="term" value="C:cytosol"/>
    <property type="evidence" value="ECO:0007669"/>
    <property type="project" value="GOC"/>
</dbReference>
<dbReference type="PANTHER" id="PTHR13847">
    <property type="entry name" value="SARCOSINE DEHYDROGENASE-RELATED"/>
    <property type="match status" value="1"/>
</dbReference>